<dbReference type="EC" id="2.7.7.33" evidence="2"/>
<evidence type="ECO:0000259" key="1">
    <source>
        <dbReference type="Pfam" id="PF00483"/>
    </source>
</evidence>
<sequence>MKVVILCGGKGSRMREITDDVPKPLAMIGNKPILWHIMKIYAHYGFNDFILLLGYKGDKIKEYFMDYAWKNHNFVLNSGTGQYELLEQPEQWKITFIDTGFETMTGGRIKKAQPYIEGDSFMLTYGDGLANIDINKLVDYHKQSGRIATVTGVPRISQYGTMVAENGIVQIFQEKSQTEGIINGGFFVFNRKVFDYLENDSSCILEQEPLRKLTEARQLSIYLHDGFWTAMDTYKDILTVNEMWESDHCKWKVW</sequence>
<dbReference type="InterPro" id="IPR005835">
    <property type="entry name" value="NTP_transferase_dom"/>
</dbReference>
<protein>
    <submittedName>
        <fullName evidence="2">Glucose-1-phosphate cytidylyltransferase</fullName>
        <ecNumber evidence="2">2.7.7.33</ecNumber>
    </submittedName>
</protein>
<evidence type="ECO:0000313" key="2">
    <source>
        <dbReference type="EMBL" id="MBB6214810.1"/>
    </source>
</evidence>
<dbReference type="RefSeq" id="WP_184308538.1">
    <property type="nucleotide sequence ID" value="NZ_JACHEN010000004.1"/>
</dbReference>
<dbReference type="InterPro" id="IPR013446">
    <property type="entry name" value="G1P_cyt_trans-like"/>
</dbReference>
<feature type="domain" description="Nucleotidyl transferase" evidence="1">
    <location>
        <begin position="2"/>
        <end position="242"/>
    </location>
</feature>
<dbReference type="PANTHER" id="PTHR47183">
    <property type="entry name" value="GLUCOSE-1-PHOSPHATE CYTIDYLYLTRANSFERASE-RELATED"/>
    <property type="match status" value="1"/>
</dbReference>
<dbReference type="CDD" id="cd02524">
    <property type="entry name" value="G1P_cytidylyltransferase"/>
    <property type="match status" value="1"/>
</dbReference>
<name>A0A841KRX1_9FIRM</name>
<reference evidence="2 3" key="1">
    <citation type="submission" date="2020-08" db="EMBL/GenBank/DDBJ databases">
        <title>Genomic Encyclopedia of Type Strains, Phase IV (KMG-IV): sequencing the most valuable type-strain genomes for metagenomic binning, comparative biology and taxonomic classification.</title>
        <authorList>
            <person name="Goeker M."/>
        </authorList>
    </citation>
    <scope>NUCLEOTIDE SEQUENCE [LARGE SCALE GENOMIC DNA]</scope>
    <source>
        <strain evidence="2 3">DSM 103526</strain>
    </source>
</reference>
<keyword evidence="2" id="KW-0808">Transferase</keyword>
<evidence type="ECO:0000313" key="3">
    <source>
        <dbReference type="Proteomes" id="UP000579281"/>
    </source>
</evidence>
<gene>
    <name evidence="2" type="ORF">HNQ80_000895</name>
</gene>
<dbReference type="Pfam" id="PF00483">
    <property type="entry name" value="NTP_transferase"/>
    <property type="match status" value="1"/>
</dbReference>
<comment type="caution">
    <text evidence="2">The sequence shown here is derived from an EMBL/GenBank/DDBJ whole genome shotgun (WGS) entry which is preliminary data.</text>
</comment>
<keyword evidence="2" id="KW-0548">Nucleotidyltransferase</keyword>
<organism evidence="2 3">
    <name type="scientific">Anaerosolibacter carboniphilus</name>
    <dbReference type="NCBI Taxonomy" id="1417629"/>
    <lineage>
        <taxon>Bacteria</taxon>
        <taxon>Bacillati</taxon>
        <taxon>Bacillota</taxon>
        <taxon>Clostridia</taxon>
        <taxon>Peptostreptococcales</taxon>
        <taxon>Thermotaleaceae</taxon>
        <taxon>Anaerosolibacter</taxon>
    </lineage>
</organism>
<dbReference type="Gene3D" id="3.90.550.10">
    <property type="entry name" value="Spore Coat Polysaccharide Biosynthesis Protein SpsA, Chain A"/>
    <property type="match status" value="1"/>
</dbReference>
<dbReference type="InterPro" id="IPR029044">
    <property type="entry name" value="Nucleotide-diphossugar_trans"/>
</dbReference>
<dbReference type="Proteomes" id="UP000579281">
    <property type="component" value="Unassembled WGS sequence"/>
</dbReference>
<dbReference type="AlphaFoldDB" id="A0A841KRX1"/>
<keyword evidence="3" id="KW-1185">Reference proteome</keyword>
<dbReference type="PANTHER" id="PTHR47183:SF2">
    <property type="entry name" value="GLUCOSE-1-PHOSPHATE CYTIDYLYLTRANSFERASE-RELATED"/>
    <property type="match status" value="1"/>
</dbReference>
<proteinExistence type="predicted"/>
<dbReference type="EMBL" id="JACHEN010000004">
    <property type="protein sequence ID" value="MBB6214810.1"/>
    <property type="molecule type" value="Genomic_DNA"/>
</dbReference>
<dbReference type="GO" id="GO:0047343">
    <property type="term" value="F:glucose-1-phosphate cytidylyltransferase activity"/>
    <property type="evidence" value="ECO:0007669"/>
    <property type="project" value="UniProtKB-EC"/>
</dbReference>
<dbReference type="SUPFAM" id="SSF53448">
    <property type="entry name" value="Nucleotide-diphospho-sugar transferases"/>
    <property type="match status" value="1"/>
</dbReference>
<accession>A0A841KRX1</accession>